<feature type="domain" description="2-oxoacid dehydrogenase acyltransferase catalytic" evidence="1">
    <location>
        <begin position="15"/>
        <end position="102"/>
    </location>
</feature>
<dbReference type="KEGG" id="scd:Spica_0575"/>
<gene>
    <name evidence="2" type="ordered locus">Spica_0575</name>
</gene>
<organism evidence="2 3">
    <name type="scientific">Gracilinema caldarium (strain ATCC 51460 / DSM 7334 / H1)</name>
    <name type="common">Treponema caldarium</name>
    <dbReference type="NCBI Taxonomy" id="744872"/>
    <lineage>
        <taxon>Bacteria</taxon>
        <taxon>Pseudomonadati</taxon>
        <taxon>Spirochaetota</taxon>
        <taxon>Spirochaetia</taxon>
        <taxon>Spirochaetales</taxon>
        <taxon>Breznakiellaceae</taxon>
        <taxon>Gracilinema</taxon>
    </lineage>
</organism>
<dbReference type="InterPro" id="IPR001078">
    <property type="entry name" value="2-oxoacid_DH_actylTfrase"/>
</dbReference>
<dbReference type="STRING" id="744872.Spica_0575"/>
<evidence type="ECO:0000313" key="2">
    <source>
        <dbReference type="EMBL" id="AEJ18735.1"/>
    </source>
</evidence>
<accession>F8F191</accession>
<dbReference type="eggNOG" id="COG0508">
    <property type="taxonomic scope" value="Bacteria"/>
</dbReference>
<dbReference type="RefSeq" id="WP_013968047.1">
    <property type="nucleotide sequence ID" value="NC_015732.1"/>
</dbReference>
<reference evidence="3" key="1">
    <citation type="journal article" date="2013" name="Stand. Genomic Sci.">
        <title>Genome sequence of the thermophilic fresh-water bacterium Spirochaeta caldaria type strain (H1(T)), reclassification of Spirochaeta caldaria, Spirochaeta stenostrepta, and Spirochaeta zuelzerae in the genus Treponema as Treponema caldaria comb. nov., Treponema stenostrepta comb. nov., and Treponema zuelzerae comb. nov., and emendation of the genus Treponema.</title>
        <authorList>
            <person name="Abt B."/>
            <person name="Goker M."/>
            <person name="Scheuner C."/>
            <person name="Han C."/>
            <person name="Lu M."/>
            <person name="Misra M."/>
            <person name="Lapidus A."/>
            <person name="Nolan M."/>
            <person name="Lucas S."/>
            <person name="Hammon N."/>
            <person name="Deshpande S."/>
            <person name="Cheng J.F."/>
            <person name="Tapia R."/>
            <person name="Goodwin L.A."/>
            <person name="Pitluck S."/>
            <person name="Liolios K."/>
            <person name="Pagani I."/>
            <person name="Ivanova N."/>
            <person name="Mavromatis K."/>
            <person name="Mikhailova N."/>
            <person name="Huntemann M."/>
            <person name="Pati A."/>
            <person name="Chen A."/>
            <person name="Palaniappan K."/>
            <person name="Land M."/>
            <person name="Hauser L."/>
            <person name="Jeffries C.D."/>
            <person name="Rohde M."/>
            <person name="Spring S."/>
            <person name="Gronow S."/>
            <person name="Detter J.C."/>
            <person name="Bristow J."/>
            <person name="Eisen J.A."/>
            <person name="Markowitz V."/>
            <person name="Hugenholtz P."/>
            <person name="Kyrpides N.C."/>
            <person name="Woyke T."/>
            <person name="Klenk H.P."/>
        </authorList>
    </citation>
    <scope>NUCLEOTIDE SEQUENCE</scope>
    <source>
        <strain evidence="3">ATCC 51460 / DSM 7334 / H1</strain>
    </source>
</reference>
<dbReference type="HOGENOM" id="CLU_085968_0_0_12"/>
<name>F8F191_GRAC1</name>
<evidence type="ECO:0000313" key="3">
    <source>
        <dbReference type="Proteomes" id="UP000000503"/>
    </source>
</evidence>
<sequence length="299" mass="33796">MLFLDRCDGVQVKGLNPFQKVIPYIMTTRNGAAVYFSEDVDIEPAMHLVKRMNESEHTTKYTLFSVVLTAIARVLEEKPHLNRFVMGKHVYQRNYRSISFIVKKALTEDARETDAKVYFDPGETLSTVADKVQNAIALAQSEVLSPDEKEMYVLSAIPGGYRLATGLFRLLERFNLAPASMIHSDPLYTSVYVANLASLNLPAPYHHLYEWGTASVFVVMGKIERRLVTRKDGTVQQRRFMNFKITLDERISEGLYFARAIDLFRCYMANPAVLQTSSKQSEGVPETVQEPLPIAASLS</sequence>
<dbReference type="InterPro" id="IPR023213">
    <property type="entry name" value="CAT-like_dom_sf"/>
</dbReference>
<proteinExistence type="predicted"/>
<dbReference type="Proteomes" id="UP000000503">
    <property type="component" value="Chromosome"/>
</dbReference>
<dbReference type="GO" id="GO:0016746">
    <property type="term" value="F:acyltransferase activity"/>
    <property type="evidence" value="ECO:0007669"/>
    <property type="project" value="InterPro"/>
</dbReference>
<evidence type="ECO:0000259" key="1">
    <source>
        <dbReference type="Pfam" id="PF00198"/>
    </source>
</evidence>
<dbReference type="AlphaFoldDB" id="F8F191"/>
<dbReference type="SUPFAM" id="SSF52777">
    <property type="entry name" value="CoA-dependent acyltransferases"/>
    <property type="match status" value="1"/>
</dbReference>
<dbReference type="Pfam" id="PF00198">
    <property type="entry name" value="2-oxoacid_dh"/>
    <property type="match status" value="1"/>
</dbReference>
<keyword evidence="3" id="KW-1185">Reference proteome</keyword>
<dbReference type="EMBL" id="CP002868">
    <property type="protein sequence ID" value="AEJ18735.1"/>
    <property type="molecule type" value="Genomic_DNA"/>
</dbReference>
<dbReference type="Gene3D" id="3.30.559.10">
    <property type="entry name" value="Chloramphenicol acetyltransferase-like domain"/>
    <property type="match status" value="1"/>
</dbReference>
<protein>
    <recommendedName>
        <fullName evidence="1">2-oxoacid dehydrogenase acyltransferase catalytic domain-containing protein</fullName>
    </recommendedName>
</protein>
<dbReference type="OrthoDB" id="356891at2"/>